<feature type="compositionally biased region" description="Basic and acidic residues" evidence="1">
    <location>
        <begin position="42"/>
        <end position="51"/>
    </location>
</feature>
<name>C5KFH8_PERM5</name>
<evidence type="ECO:0000313" key="3">
    <source>
        <dbReference type="Proteomes" id="UP000007800"/>
    </source>
</evidence>
<feature type="region of interest" description="Disordered" evidence="1">
    <location>
        <begin position="1"/>
        <end position="199"/>
    </location>
</feature>
<proteinExistence type="predicted"/>
<feature type="compositionally biased region" description="Low complexity" evidence="1">
    <location>
        <begin position="86"/>
        <end position="103"/>
    </location>
</feature>
<dbReference type="GeneID" id="9063837"/>
<feature type="compositionally biased region" description="Low complexity" evidence="1">
    <location>
        <begin position="1"/>
        <end position="41"/>
    </location>
</feature>
<protein>
    <submittedName>
        <fullName evidence="2">Uncharacterized protein</fullName>
    </submittedName>
</protein>
<feature type="region of interest" description="Disordered" evidence="1">
    <location>
        <begin position="446"/>
        <end position="498"/>
    </location>
</feature>
<sequence length="527" mass="55082">MTTDTTSVVKSSSSSKLATNTSSGSQPSSSNNNSSVGQGSPRVEHSPRLVEESSDAVISPVGAAQEACSGSMAAKKSITGLGNGKEQSSASRVAQARAEAARSSRSKVRQQRGASTGPQQLSSTTAAGGLQESCGTTQSMTRTRTLSPQGGDPAEPSVVKPTVESRRWSDMTSDEDSEPIAPKLRKFDPPKRSFSSVVTGGLMKKTSCEVNKVNRPGSPPSQQGSAVATVVGAKGKTTRITCKSARGVKSAVTGDTTSTPVTPEATAAMEQTKSQAPAETTVKNKGITKKGGENNPSTPTVIQQQQQEEIETTVGTTGSPKGSAVPPSSARGSARLSSGNKKSTMSKAATAGCRRQSKSGSRAEEKRTEMATVPEDNELSGYGAESMETAHWGAMPPPAGQFHPLPGFYPPNGMPPMMMFPGPGYPSVPMLTPMLPQGYGPLMGNLPPYDHPHFGPEGEMNSSRGTPQKKRSKEANRKQQQQQWNGVSPMQGGLPQAHMYATSNGYDSVYDIADSSGYYEHYTGANG</sequence>
<keyword evidence="3" id="KW-1185">Reference proteome</keyword>
<feature type="compositionally biased region" description="Polar residues" evidence="1">
    <location>
        <begin position="133"/>
        <end position="148"/>
    </location>
</feature>
<evidence type="ECO:0000313" key="2">
    <source>
        <dbReference type="EMBL" id="EER16727.1"/>
    </source>
</evidence>
<dbReference type="RefSeq" id="XP_002784931.1">
    <property type="nucleotide sequence ID" value="XM_002784885.1"/>
</dbReference>
<accession>C5KFH8</accession>
<dbReference type="InParanoid" id="C5KFH8"/>
<feature type="compositionally biased region" description="Polar residues" evidence="1">
    <location>
        <begin position="269"/>
        <end position="283"/>
    </location>
</feature>
<feature type="compositionally biased region" description="Low complexity" evidence="1">
    <location>
        <begin position="326"/>
        <end position="339"/>
    </location>
</feature>
<dbReference type="Proteomes" id="UP000007800">
    <property type="component" value="Unassembled WGS sequence"/>
</dbReference>
<gene>
    <name evidence="2" type="ORF">Pmar_PMAR022574</name>
</gene>
<feature type="compositionally biased region" description="Polar residues" evidence="1">
    <location>
        <begin position="112"/>
        <end position="126"/>
    </location>
</feature>
<reference evidence="2 3" key="1">
    <citation type="submission" date="2008-07" db="EMBL/GenBank/DDBJ databases">
        <authorList>
            <person name="El-Sayed N."/>
            <person name="Caler E."/>
            <person name="Inman J."/>
            <person name="Amedeo P."/>
            <person name="Hass B."/>
            <person name="Wortman J."/>
        </authorList>
    </citation>
    <scope>NUCLEOTIDE SEQUENCE [LARGE SCALE GENOMIC DNA]</scope>
    <source>
        <strain evidence="3">ATCC 50983 / TXsc</strain>
    </source>
</reference>
<organism evidence="3">
    <name type="scientific">Perkinsus marinus (strain ATCC 50983 / TXsc)</name>
    <dbReference type="NCBI Taxonomy" id="423536"/>
    <lineage>
        <taxon>Eukaryota</taxon>
        <taxon>Sar</taxon>
        <taxon>Alveolata</taxon>
        <taxon>Perkinsozoa</taxon>
        <taxon>Perkinsea</taxon>
        <taxon>Perkinsida</taxon>
        <taxon>Perkinsidae</taxon>
        <taxon>Perkinsus</taxon>
    </lineage>
</organism>
<dbReference type="OMA" id="GMPMIAP"/>
<feature type="compositionally biased region" description="Low complexity" evidence="1">
    <location>
        <begin position="300"/>
        <end position="318"/>
    </location>
</feature>
<feature type="region of interest" description="Disordered" evidence="1">
    <location>
        <begin position="244"/>
        <end position="380"/>
    </location>
</feature>
<dbReference type="EMBL" id="GG672752">
    <property type="protein sequence ID" value="EER16727.1"/>
    <property type="molecule type" value="Genomic_DNA"/>
</dbReference>
<feature type="compositionally biased region" description="Polar residues" evidence="1">
    <location>
        <begin position="478"/>
        <end position="488"/>
    </location>
</feature>
<dbReference type="AlphaFoldDB" id="C5KFH8"/>
<evidence type="ECO:0000256" key="1">
    <source>
        <dbReference type="SAM" id="MobiDB-lite"/>
    </source>
</evidence>